<dbReference type="GeneID" id="9092263"/>
<feature type="domain" description="Retrovirus-related Pol polyprotein from transposon TNT 1-94-like beta-barrel" evidence="1">
    <location>
        <begin position="54"/>
        <end position="128"/>
    </location>
</feature>
<sequence>MTQAENTASSEGKKTSSTANDSSEIFQMMNLVQVIKVSVYSAESIINSLIIWYSRARCHIAGDQSQFFQITEVSGSTIQVVNKATLKVQGIEIAPISVRERLIEFDHIYLMSDLSANLISASLLKHQSYIYCDLQVNTGNYFEIIASTENDIFYMNLNPNNIYVLSDTLSMFRGIMNDLELGPLAYLTVSKPRVISIDYDLNAISLSLFNYDDMKQLINLKNLNTNIFILSLSI</sequence>
<dbReference type="AlphaFoldDB" id="C1HE46"/>
<accession>C1HE46</accession>
<dbReference type="RefSeq" id="XP_002789052.1">
    <property type="nucleotide sequence ID" value="XM_002789006.1"/>
</dbReference>
<reference evidence="2 3" key="1">
    <citation type="journal article" date="2011" name="PLoS Genet.">
        <title>Comparative genomic analysis of human fungal pathogens causing paracoccidioidomycosis.</title>
        <authorList>
            <person name="Desjardins C.A."/>
            <person name="Champion M.D."/>
            <person name="Holder J.W."/>
            <person name="Muszewska A."/>
            <person name="Goldberg J."/>
            <person name="Bailao A.M."/>
            <person name="Brigido M.M."/>
            <person name="Ferreira M.E."/>
            <person name="Garcia A.M."/>
            <person name="Grynberg M."/>
            <person name="Gujja S."/>
            <person name="Heiman D.I."/>
            <person name="Henn M.R."/>
            <person name="Kodira C.D."/>
            <person name="Leon-Narvaez H."/>
            <person name="Longo L.V."/>
            <person name="Ma L.J."/>
            <person name="Malavazi I."/>
            <person name="Matsuo A.L."/>
            <person name="Morais F.V."/>
            <person name="Pereira M."/>
            <person name="Rodriguez-Brito S."/>
            <person name="Sakthikumar S."/>
            <person name="Salem-Izacc S.M."/>
            <person name="Sykes S.M."/>
            <person name="Teixeira M.M."/>
            <person name="Vallejo M.C."/>
            <person name="Walter M.E."/>
            <person name="Yandava C."/>
            <person name="Young S."/>
            <person name="Zeng Q."/>
            <person name="Zucker J."/>
            <person name="Felipe M.S."/>
            <person name="Goldman G.H."/>
            <person name="Haas B.J."/>
            <person name="McEwen J.G."/>
            <person name="Nino-Vega G."/>
            <person name="Puccia R."/>
            <person name="San-Blas G."/>
            <person name="Soares C.M."/>
            <person name="Birren B.W."/>
            <person name="Cuomo C.A."/>
        </authorList>
    </citation>
    <scope>NUCLEOTIDE SEQUENCE [LARGE SCALE GENOMIC DNA]</scope>
    <source>
        <strain evidence="3">ATCC MYA-826 / Pb01</strain>
    </source>
</reference>
<dbReference type="InterPro" id="IPR054722">
    <property type="entry name" value="PolX-like_BBD"/>
</dbReference>
<organism evidence="2 3">
    <name type="scientific">Paracoccidioides lutzii (strain ATCC MYA-826 / Pb01)</name>
    <name type="common">Paracoccidioides brasiliensis</name>
    <dbReference type="NCBI Taxonomy" id="502779"/>
    <lineage>
        <taxon>Eukaryota</taxon>
        <taxon>Fungi</taxon>
        <taxon>Dikarya</taxon>
        <taxon>Ascomycota</taxon>
        <taxon>Pezizomycotina</taxon>
        <taxon>Eurotiomycetes</taxon>
        <taxon>Eurotiomycetidae</taxon>
        <taxon>Onygenales</taxon>
        <taxon>Ajellomycetaceae</taxon>
        <taxon>Paracoccidioides</taxon>
    </lineage>
</organism>
<dbReference type="KEGG" id="pbl:PAAG_09031"/>
<evidence type="ECO:0000313" key="3">
    <source>
        <dbReference type="Proteomes" id="UP000002059"/>
    </source>
</evidence>
<name>C1HE46_PARBA</name>
<evidence type="ECO:0000259" key="1">
    <source>
        <dbReference type="Pfam" id="PF22936"/>
    </source>
</evidence>
<evidence type="ECO:0000313" key="2">
    <source>
        <dbReference type="EMBL" id="EEH40586.1"/>
    </source>
</evidence>
<dbReference type="VEuPathDB" id="FungiDB:PAAG_09031"/>
<protein>
    <recommendedName>
        <fullName evidence="1">Retrovirus-related Pol polyprotein from transposon TNT 1-94-like beta-barrel domain-containing protein</fullName>
    </recommendedName>
</protein>
<dbReference type="OrthoDB" id="10573265at2759"/>
<dbReference type="OMA" id="RARCHIA"/>
<dbReference type="Proteomes" id="UP000002059">
    <property type="component" value="Partially assembled WGS sequence"/>
</dbReference>
<dbReference type="Pfam" id="PF22936">
    <property type="entry name" value="Pol_BBD"/>
    <property type="match status" value="1"/>
</dbReference>
<dbReference type="eggNOG" id="ENOG502RQRB">
    <property type="taxonomic scope" value="Eukaryota"/>
</dbReference>
<dbReference type="HOGENOM" id="CLU_103443_0_0_1"/>
<keyword evidence="3" id="KW-1185">Reference proteome</keyword>
<gene>
    <name evidence="2" type="ORF">PAAG_09031</name>
</gene>
<proteinExistence type="predicted"/>
<dbReference type="EMBL" id="KN294055">
    <property type="protein sequence ID" value="EEH40586.1"/>
    <property type="molecule type" value="Genomic_DNA"/>
</dbReference>